<gene>
    <name evidence="1" type="ORF">MVEN_00229000</name>
</gene>
<protein>
    <submittedName>
        <fullName evidence="1">Uncharacterized protein</fullName>
    </submittedName>
</protein>
<name>A0A8H6Z1M8_9AGAR</name>
<dbReference type="OrthoDB" id="3260546at2759"/>
<evidence type="ECO:0000313" key="1">
    <source>
        <dbReference type="EMBL" id="KAF7369022.1"/>
    </source>
</evidence>
<organism evidence="1 2">
    <name type="scientific">Mycena venus</name>
    <dbReference type="NCBI Taxonomy" id="2733690"/>
    <lineage>
        <taxon>Eukaryota</taxon>
        <taxon>Fungi</taxon>
        <taxon>Dikarya</taxon>
        <taxon>Basidiomycota</taxon>
        <taxon>Agaricomycotina</taxon>
        <taxon>Agaricomycetes</taxon>
        <taxon>Agaricomycetidae</taxon>
        <taxon>Agaricales</taxon>
        <taxon>Marasmiineae</taxon>
        <taxon>Mycenaceae</taxon>
        <taxon>Mycena</taxon>
    </lineage>
</organism>
<keyword evidence="2" id="KW-1185">Reference proteome</keyword>
<evidence type="ECO:0000313" key="2">
    <source>
        <dbReference type="Proteomes" id="UP000620124"/>
    </source>
</evidence>
<comment type="caution">
    <text evidence="1">The sequence shown here is derived from an EMBL/GenBank/DDBJ whole genome shotgun (WGS) entry which is preliminary data.</text>
</comment>
<sequence>MFPLRVNKPPFDENAPLSLTRYFEDVEELSVLKVEHDTGAEFQSRENVARYNREFPRSRTVPSWMGDWSPMSLPTGYEVRVNEHFLTVMSHGRPYCREQVSATEVGVFDAKGRGPFPPTAWFGSASLQYLHLL</sequence>
<accession>A0A8H6Z1M8</accession>
<dbReference type="EMBL" id="JACAZI010000002">
    <property type="protein sequence ID" value="KAF7369022.1"/>
    <property type="molecule type" value="Genomic_DNA"/>
</dbReference>
<proteinExistence type="predicted"/>
<dbReference type="Proteomes" id="UP000620124">
    <property type="component" value="Unassembled WGS sequence"/>
</dbReference>
<reference evidence="1" key="1">
    <citation type="submission" date="2020-05" db="EMBL/GenBank/DDBJ databases">
        <title>Mycena genomes resolve the evolution of fungal bioluminescence.</title>
        <authorList>
            <person name="Tsai I.J."/>
        </authorList>
    </citation>
    <scope>NUCLEOTIDE SEQUENCE</scope>
    <source>
        <strain evidence="1">CCC161011</strain>
    </source>
</reference>
<dbReference type="AlphaFoldDB" id="A0A8H6Z1M8"/>